<proteinExistence type="predicted"/>
<evidence type="ECO:0000256" key="2">
    <source>
        <dbReference type="ARBA" id="ARBA00034247"/>
    </source>
</evidence>
<dbReference type="PANTHER" id="PTHR45138">
    <property type="entry name" value="REGULATORY COMPONENTS OF SENSORY TRANSDUCTION SYSTEM"/>
    <property type="match status" value="1"/>
</dbReference>
<dbReference type="SUPFAM" id="SSF55073">
    <property type="entry name" value="Nucleotide cyclase"/>
    <property type="match status" value="1"/>
</dbReference>
<comment type="caution">
    <text evidence="5">The sequence shown here is derived from an EMBL/GenBank/DDBJ whole genome shotgun (WGS) entry which is preliminary data.</text>
</comment>
<comment type="catalytic activity">
    <reaction evidence="2">
        <text>2 GTP = 3',3'-c-di-GMP + 2 diphosphate</text>
        <dbReference type="Rhea" id="RHEA:24898"/>
        <dbReference type="ChEBI" id="CHEBI:33019"/>
        <dbReference type="ChEBI" id="CHEBI:37565"/>
        <dbReference type="ChEBI" id="CHEBI:58805"/>
        <dbReference type="EC" id="2.7.7.65"/>
    </reaction>
</comment>
<dbReference type="RefSeq" id="WP_273949514.1">
    <property type="nucleotide sequence ID" value="NZ_JAQSIP010000002.1"/>
</dbReference>
<dbReference type="EMBL" id="JAQSIP010000002">
    <property type="protein sequence ID" value="MDD0838060.1"/>
    <property type="molecule type" value="Genomic_DNA"/>
</dbReference>
<keyword evidence="6" id="KW-1185">Reference proteome</keyword>
<evidence type="ECO:0000313" key="5">
    <source>
        <dbReference type="EMBL" id="MDD0838060.1"/>
    </source>
</evidence>
<dbReference type="InterPro" id="IPR043128">
    <property type="entry name" value="Rev_trsase/Diguanyl_cyclase"/>
</dbReference>
<dbReference type="Gene3D" id="3.30.70.270">
    <property type="match status" value="1"/>
</dbReference>
<evidence type="ECO:0000256" key="1">
    <source>
        <dbReference type="ARBA" id="ARBA00012528"/>
    </source>
</evidence>
<organism evidence="5 6">
    <name type="scientific">Curvibacter cyanobacteriorum</name>
    <dbReference type="NCBI Taxonomy" id="3026422"/>
    <lineage>
        <taxon>Bacteria</taxon>
        <taxon>Pseudomonadati</taxon>
        <taxon>Pseudomonadota</taxon>
        <taxon>Betaproteobacteria</taxon>
        <taxon>Burkholderiales</taxon>
        <taxon>Comamonadaceae</taxon>
        <taxon>Curvibacter</taxon>
    </lineage>
</organism>
<evidence type="ECO:0000313" key="6">
    <source>
        <dbReference type="Proteomes" id="UP001528673"/>
    </source>
</evidence>
<dbReference type="EC" id="2.7.7.65" evidence="1"/>
<accession>A0ABT5MVK6</accession>
<feature type="domain" description="GGDEF" evidence="4">
    <location>
        <begin position="171"/>
        <end position="296"/>
    </location>
</feature>
<feature type="transmembrane region" description="Helical" evidence="3">
    <location>
        <begin position="105"/>
        <end position="127"/>
    </location>
</feature>
<evidence type="ECO:0000259" key="4">
    <source>
        <dbReference type="PROSITE" id="PS50887"/>
    </source>
</evidence>
<keyword evidence="3" id="KW-0472">Membrane</keyword>
<keyword evidence="3" id="KW-1133">Transmembrane helix</keyword>
<gene>
    <name evidence="5" type="ORF">PSQ40_05700</name>
</gene>
<name>A0ABT5MVK6_9BURK</name>
<dbReference type="PROSITE" id="PS50887">
    <property type="entry name" value="GGDEF"/>
    <property type="match status" value="1"/>
</dbReference>
<dbReference type="InterPro" id="IPR050469">
    <property type="entry name" value="Diguanylate_Cyclase"/>
</dbReference>
<protein>
    <recommendedName>
        <fullName evidence="1">diguanylate cyclase</fullName>
        <ecNumber evidence="1">2.7.7.65</ecNumber>
    </recommendedName>
</protein>
<dbReference type="NCBIfam" id="TIGR00254">
    <property type="entry name" value="GGDEF"/>
    <property type="match status" value="1"/>
</dbReference>
<feature type="transmembrane region" description="Helical" evidence="3">
    <location>
        <begin position="54"/>
        <end position="70"/>
    </location>
</feature>
<dbReference type="Proteomes" id="UP001528673">
    <property type="component" value="Unassembled WGS sequence"/>
</dbReference>
<dbReference type="InterPro" id="IPR029787">
    <property type="entry name" value="Nucleotide_cyclase"/>
</dbReference>
<keyword evidence="3" id="KW-0812">Transmembrane</keyword>
<dbReference type="SMART" id="SM00267">
    <property type="entry name" value="GGDEF"/>
    <property type="match status" value="1"/>
</dbReference>
<dbReference type="Pfam" id="PF00990">
    <property type="entry name" value="GGDEF"/>
    <property type="match status" value="1"/>
</dbReference>
<dbReference type="PANTHER" id="PTHR45138:SF9">
    <property type="entry name" value="DIGUANYLATE CYCLASE DGCM-RELATED"/>
    <property type="match status" value="1"/>
</dbReference>
<dbReference type="CDD" id="cd01949">
    <property type="entry name" value="GGDEF"/>
    <property type="match status" value="1"/>
</dbReference>
<evidence type="ECO:0000256" key="3">
    <source>
        <dbReference type="SAM" id="Phobius"/>
    </source>
</evidence>
<dbReference type="InterPro" id="IPR000160">
    <property type="entry name" value="GGDEF_dom"/>
</dbReference>
<sequence length="296" mass="32489">MDWGLLLLYGLMILAAAFLTDRGASAVVRAIGRATFALVIANALAHVVHASPSALYWVLAIASLVVVAMSPLHHEPLAFMVCASLIDATLLWPRRLAILQSPEWAWMACLVVFALVFGLLLNSLYFLERLRLYQTNRRLAELAYRDGLTQLNNRRAFMTQLERAVVSAEAHELHFLLVDVDDFKCVNDRYGHAMGDQVLRSVAARIRAIAGDAACARIGGEEFAVLSRGGRAQAEALAVRINAAFTDRPIEHLWVTVSTGVSCFRPGMTVGQLMNEADLALYDVKKMGKNGYSFAA</sequence>
<reference evidence="5 6" key="1">
    <citation type="submission" date="2023-02" db="EMBL/GenBank/DDBJ databases">
        <title>Bacterial whole genomic sequence of Curvibacter sp. HBC61.</title>
        <authorList>
            <person name="Le V."/>
            <person name="Ko S.-R."/>
            <person name="Ahn C.-Y."/>
            <person name="Oh H.-M."/>
        </authorList>
    </citation>
    <scope>NUCLEOTIDE SEQUENCE [LARGE SCALE GENOMIC DNA]</scope>
    <source>
        <strain evidence="5 6">HBC61</strain>
    </source>
</reference>